<sequence length="398" mass="45906">MVDSVRRRETQEITVHTDSREILANARRDTERYGLDDYFIVDVDAHHVELDSWPEIIERIENPVLRDSGRQMMKNWPYAEHVALHNHPPGLTMQDVSGRIPHQAALAEPVTETDVHRDVTLVRRAMEAMSIDVQVVFPQPMLEIGLHPNKAVATQLMMAYNRWFTETVLPADDRIKTMLGLPFDDPEASLRTIREFADHPGVIGFLVTSQRSVGVHRNEYMPVYAELEERGMPIGFHAGPNQADSMTSNMNKFLSAHAISFVTCNMLHLTNWVINGIPERFPRLKTIWIESGLAWIPFMMQRLDHEYLMRQSDAPLLTKLPSEYMREMYYTSQPLEMTDMGLLESTFKAMDAEHTLMYSSDWPHWDFDVPGRIMSIPFLSEQGKRNILGETARKVFNL</sequence>
<dbReference type="GO" id="GO:0016831">
    <property type="term" value="F:carboxy-lyase activity"/>
    <property type="evidence" value="ECO:0007669"/>
    <property type="project" value="InterPro"/>
</dbReference>
<name>A0A073AZW7_9PSEU</name>
<protein>
    <submittedName>
        <fullName evidence="3">Amidohydrolase</fullName>
    </submittedName>
</protein>
<dbReference type="Proteomes" id="UP000031419">
    <property type="component" value="Unassembled WGS sequence"/>
</dbReference>
<dbReference type="PANTHER" id="PTHR21240">
    <property type="entry name" value="2-AMINO-3-CARBOXYLMUCONATE-6-SEMIALDEHYDE DECARBOXYLASE"/>
    <property type="match status" value="1"/>
</dbReference>
<dbReference type="Gene3D" id="3.20.20.140">
    <property type="entry name" value="Metal-dependent hydrolases"/>
    <property type="match status" value="1"/>
</dbReference>
<evidence type="ECO:0000259" key="2">
    <source>
        <dbReference type="Pfam" id="PF04909"/>
    </source>
</evidence>
<feature type="domain" description="Amidohydrolase-related" evidence="2">
    <location>
        <begin position="151"/>
        <end position="398"/>
    </location>
</feature>
<dbReference type="SUPFAM" id="SSF51556">
    <property type="entry name" value="Metallo-dependent hydrolases"/>
    <property type="match status" value="1"/>
</dbReference>
<dbReference type="eggNOG" id="COG2159">
    <property type="taxonomic scope" value="Bacteria"/>
</dbReference>
<accession>A0A073AZW7</accession>
<dbReference type="Pfam" id="PF04909">
    <property type="entry name" value="Amidohydro_2"/>
    <property type="match status" value="1"/>
</dbReference>
<dbReference type="GO" id="GO:0016787">
    <property type="term" value="F:hydrolase activity"/>
    <property type="evidence" value="ECO:0007669"/>
    <property type="project" value="UniProtKB-KW"/>
</dbReference>
<comment type="caution">
    <text evidence="3">The sequence shown here is derived from an EMBL/GenBank/DDBJ whole genome shotgun (WGS) entry which is preliminary data.</text>
</comment>
<keyword evidence="3" id="KW-0378">Hydrolase</keyword>
<dbReference type="RefSeq" id="WP_029719361.1">
    <property type="nucleotide sequence ID" value="NZ_JAJUIW010000033.1"/>
</dbReference>
<dbReference type="EMBL" id="JNVU01000025">
    <property type="protein sequence ID" value="KEI44577.1"/>
    <property type="molecule type" value="Genomic_DNA"/>
</dbReference>
<dbReference type="InterPro" id="IPR032465">
    <property type="entry name" value="ACMSD"/>
</dbReference>
<dbReference type="AlphaFoldDB" id="A0A073AZW7"/>
<dbReference type="GO" id="GO:0019748">
    <property type="term" value="P:secondary metabolic process"/>
    <property type="evidence" value="ECO:0007669"/>
    <property type="project" value="TreeGrafter"/>
</dbReference>
<reference evidence="3 4" key="1">
    <citation type="submission" date="2014-06" db="EMBL/GenBank/DDBJ databases">
        <title>Saccharopolyspora rectivirgula DSM-43113 Genome sequencing.</title>
        <authorList>
            <person name="Barrera C."/>
            <person name="Millon L."/>
            <person name="Rognon B."/>
            <person name="Zaugg C."/>
            <person name="Monod M."/>
        </authorList>
    </citation>
    <scope>NUCLEOTIDE SEQUENCE [LARGE SCALE GENOMIC DNA]</scope>
    <source>
        <strain evidence="3 4">DSM 43113</strain>
    </source>
</reference>
<dbReference type="InterPro" id="IPR032466">
    <property type="entry name" value="Metal_Hydrolase"/>
</dbReference>
<dbReference type="InterPro" id="IPR006680">
    <property type="entry name" value="Amidohydro-rel"/>
</dbReference>
<evidence type="ECO:0000256" key="1">
    <source>
        <dbReference type="ARBA" id="ARBA00023239"/>
    </source>
</evidence>
<dbReference type="GO" id="GO:0005737">
    <property type="term" value="C:cytoplasm"/>
    <property type="evidence" value="ECO:0007669"/>
    <property type="project" value="TreeGrafter"/>
</dbReference>
<keyword evidence="4" id="KW-1185">Reference proteome</keyword>
<dbReference type="STRING" id="28042.GU90_10480"/>
<evidence type="ECO:0000313" key="3">
    <source>
        <dbReference type="EMBL" id="KEI44577.1"/>
    </source>
</evidence>
<dbReference type="PANTHER" id="PTHR21240:SF28">
    <property type="entry name" value="ISO-OROTATE DECARBOXYLASE (EUROFUNG)"/>
    <property type="match status" value="1"/>
</dbReference>
<keyword evidence="1" id="KW-0456">Lyase</keyword>
<gene>
    <name evidence="3" type="ORF">GU90_10480</name>
</gene>
<evidence type="ECO:0000313" key="4">
    <source>
        <dbReference type="Proteomes" id="UP000031419"/>
    </source>
</evidence>
<organism evidence="3 4">
    <name type="scientific">Saccharopolyspora rectivirgula</name>
    <dbReference type="NCBI Taxonomy" id="28042"/>
    <lineage>
        <taxon>Bacteria</taxon>
        <taxon>Bacillati</taxon>
        <taxon>Actinomycetota</taxon>
        <taxon>Actinomycetes</taxon>
        <taxon>Pseudonocardiales</taxon>
        <taxon>Pseudonocardiaceae</taxon>
        <taxon>Saccharopolyspora</taxon>
    </lineage>
</organism>
<proteinExistence type="predicted"/>